<reference evidence="5" key="2">
    <citation type="submission" date="2020-03" db="EMBL/GenBank/DDBJ databases">
        <authorList>
            <person name="Fu F.-F."/>
            <person name="Chen J."/>
        </authorList>
    </citation>
    <scope>NUCLEOTIDE SEQUENCE</scope>
    <source>
        <strain evidence="5">Lc1</strain>
    </source>
</reference>
<dbReference type="InterPro" id="IPR016135">
    <property type="entry name" value="UBQ-conjugating_enzyme/RWD"/>
</dbReference>
<proteinExistence type="predicted"/>
<sequence>MRWTDTKAPWSDFDPPSILDPFPFELSCEQANVSDLDMPSIPSCDPVLDTFGSPSSDPTKEEQAIRYFVHRIIQHRCPTCRRETMTDDSRVLFAYTQRMMHQTVMAAASQETHVWCCNGGRLFFIFALLCGPYPHPGDKSASVYQDTQVKTRSSHAGPKTRVSTTPGAGTGYGGSDSDASFKRSNQNSLKDISRSLDVLPEVLNALAKAWPSTSINNSAFDKKPPRLLAAMTRRSPLIIKIAELMQDDCIEEIMRRPKLYNSLFNLLLVWNQHHVSRALVTRPRPEHPLQQTLLRIVSRNNDYSLHSCPRILNAKYEEKHNGSQKLNMLPPLVSLFPGLAVPVRFALKHHEDSDEHAKQVRGVYDRICKFAAQCEAHQKAHLSVDGATAAGREDTPIAGTHSAGQQRVDELRQRLSEINVVEIDEKAWHREYHFANDLRRTEKHTSPPGRMKRLVWELSILRTSIPDGIFVRHHSDRLDAMTFLIVGPAGTPYENGLFEFDLFCPMNYPQSPPQVSFRTSPPDRKFNPNLYTNGFGELFLHLYLLKKVSADPFDAVCLSLLGTWEGPGWDPENSTLLQLLVSLQAMVFTESPLWNEPDIENDLEPLHSWVYNVEVRADTTRYALAEWLRKLNGGELESSPWREVVAAHFELRWEEILEVVERWEADQPGDEVRLPNQREKGQEGLKMAADTTHCAPARFKEGIRMLEEGCRRWSERPRVRLPVVAPDQHRST</sequence>
<dbReference type="SUPFAM" id="SSF54495">
    <property type="entry name" value="UBC-like"/>
    <property type="match status" value="1"/>
</dbReference>
<gene>
    <name evidence="5" type="ORF">GCG54_00012676</name>
</gene>
<evidence type="ECO:0000313" key="6">
    <source>
        <dbReference type="Proteomes" id="UP000613401"/>
    </source>
</evidence>
<dbReference type="Pfam" id="PF00179">
    <property type="entry name" value="UQ_con"/>
    <property type="match status" value="1"/>
</dbReference>
<evidence type="ECO:0000256" key="1">
    <source>
        <dbReference type="ARBA" id="ARBA00022679"/>
    </source>
</evidence>
<dbReference type="Gene3D" id="3.10.110.10">
    <property type="entry name" value="Ubiquitin Conjugating Enzyme"/>
    <property type="match status" value="1"/>
</dbReference>
<evidence type="ECO:0000259" key="4">
    <source>
        <dbReference type="PROSITE" id="PS50127"/>
    </source>
</evidence>
<organism evidence="5 6">
    <name type="scientific">Colletotrichum gloeosporioides</name>
    <name type="common">Anthracnose fungus</name>
    <name type="synonym">Glomerella cingulata</name>
    <dbReference type="NCBI Taxonomy" id="474922"/>
    <lineage>
        <taxon>Eukaryota</taxon>
        <taxon>Fungi</taxon>
        <taxon>Dikarya</taxon>
        <taxon>Ascomycota</taxon>
        <taxon>Pezizomycotina</taxon>
        <taxon>Sordariomycetes</taxon>
        <taxon>Hypocreomycetidae</taxon>
        <taxon>Glomerellales</taxon>
        <taxon>Glomerellaceae</taxon>
        <taxon>Colletotrichum</taxon>
        <taxon>Colletotrichum gloeosporioides species complex</taxon>
    </lineage>
</organism>
<dbReference type="PROSITE" id="PS50127">
    <property type="entry name" value="UBC_2"/>
    <property type="match status" value="1"/>
</dbReference>
<evidence type="ECO:0000313" key="5">
    <source>
        <dbReference type="EMBL" id="KAF3808096.1"/>
    </source>
</evidence>
<feature type="compositionally biased region" description="Polar residues" evidence="3">
    <location>
        <begin position="142"/>
        <end position="151"/>
    </location>
</feature>
<keyword evidence="6" id="KW-1185">Reference proteome</keyword>
<dbReference type="EMBL" id="WVTB01000024">
    <property type="protein sequence ID" value="KAF3808096.1"/>
    <property type="molecule type" value="Genomic_DNA"/>
</dbReference>
<keyword evidence="1" id="KW-0808">Transferase</keyword>
<dbReference type="AlphaFoldDB" id="A0A8H4CQM1"/>
<dbReference type="GO" id="GO:0016740">
    <property type="term" value="F:transferase activity"/>
    <property type="evidence" value="ECO:0007669"/>
    <property type="project" value="UniProtKB-KW"/>
</dbReference>
<dbReference type="Proteomes" id="UP000613401">
    <property type="component" value="Unassembled WGS sequence"/>
</dbReference>
<feature type="region of interest" description="Disordered" evidence="3">
    <location>
        <begin position="140"/>
        <end position="184"/>
    </location>
</feature>
<dbReference type="InterPro" id="IPR000608">
    <property type="entry name" value="UBC"/>
</dbReference>
<protein>
    <submittedName>
        <fullName evidence="5">Putative ubiquitin-conjugating enzyme E2 38</fullName>
    </submittedName>
</protein>
<dbReference type="SMART" id="SM00212">
    <property type="entry name" value="UBCc"/>
    <property type="match status" value="1"/>
</dbReference>
<evidence type="ECO:0000256" key="2">
    <source>
        <dbReference type="ARBA" id="ARBA00022786"/>
    </source>
</evidence>
<dbReference type="GeneID" id="69019794"/>
<name>A0A8H4CQM1_COLGL</name>
<dbReference type="PANTHER" id="PTHR46116">
    <property type="entry name" value="(E3-INDEPENDENT) E2 UBIQUITIN-CONJUGATING ENZYME"/>
    <property type="match status" value="1"/>
</dbReference>
<accession>A0A8H4CQM1</accession>
<dbReference type="RefSeq" id="XP_045267255.1">
    <property type="nucleotide sequence ID" value="XM_045412550.1"/>
</dbReference>
<keyword evidence="2" id="KW-0833">Ubl conjugation pathway</keyword>
<reference evidence="5" key="1">
    <citation type="journal article" date="2020" name="Phytopathology">
        <title>Genome sequence and comparative analysis of Colletotrichum gloeosporioides isolated from Liriodendron leaves.</title>
        <authorList>
            <person name="Fu F.F."/>
            <person name="Hao Z."/>
            <person name="Wang P."/>
            <person name="Lu Y."/>
            <person name="Xue L.J."/>
            <person name="Wei G."/>
            <person name="Tian Y."/>
            <person name="Baishi H."/>
            <person name="Xu H."/>
            <person name="Shi J."/>
            <person name="Cheng T."/>
            <person name="Wang G."/>
            <person name="Yi Y."/>
            <person name="Chen J."/>
        </authorList>
    </citation>
    <scope>NUCLEOTIDE SEQUENCE</scope>
    <source>
        <strain evidence="5">Lc1</strain>
    </source>
</reference>
<evidence type="ECO:0000256" key="3">
    <source>
        <dbReference type="SAM" id="MobiDB-lite"/>
    </source>
</evidence>
<comment type="caution">
    <text evidence="5">The sequence shown here is derived from an EMBL/GenBank/DDBJ whole genome shotgun (WGS) entry which is preliminary data.</text>
</comment>
<feature type="domain" description="UBC core" evidence="4">
    <location>
        <begin position="449"/>
        <end position="624"/>
    </location>
</feature>